<dbReference type="Pfam" id="PF00378">
    <property type="entry name" value="ECH_1"/>
    <property type="match status" value="1"/>
</dbReference>
<dbReference type="InterPro" id="IPR051683">
    <property type="entry name" value="Enoyl-CoA_Hydratase/Isomerase"/>
</dbReference>
<dbReference type="PANTHER" id="PTHR42964:SF1">
    <property type="entry name" value="POLYKETIDE BIOSYNTHESIS ENOYL-COA HYDRATASE PKSH-RELATED"/>
    <property type="match status" value="1"/>
</dbReference>
<dbReference type="InterPro" id="IPR014748">
    <property type="entry name" value="Enoyl-CoA_hydra_C"/>
</dbReference>
<name>A0ABP8PE79_9NOCA</name>
<proteinExistence type="inferred from homology"/>
<gene>
    <name evidence="2" type="ORF">GCM10023094_42160</name>
</gene>
<reference evidence="3" key="1">
    <citation type="journal article" date="2019" name="Int. J. Syst. Evol. Microbiol.">
        <title>The Global Catalogue of Microorganisms (GCM) 10K type strain sequencing project: providing services to taxonomists for standard genome sequencing and annotation.</title>
        <authorList>
            <consortium name="The Broad Institute Genomics Platform"/>
            <consortium name="The Broad Institute Genome Sequencing Center for Infectious Disease"/>
            <person name="Wu L."/>
            <person name="Ma J."/>
        </authorList>
    </citation>
    <scope>NUCLEOTIDE SEQUENCE [LARGE SCALE GENOMIC DNA]</scope>
    <source>
        <strain evidence="3">JCM 32206</strain>
    </source>
</reference>
<dbReference type="NCBIfam" id="NF005879">
    <property type="entry name" value="PRK07827.1"/>
    <property type="match status" value="1"/>
</dbReference>
<evidence type="ECO:0000313" key="2">
    <source>
        <dbReference type="EMBL" id="GAA4486203.1"/>
    </source>
</evidence>
<dbReference type="Gene3D" id="3.90.226.10">
    <property type="entry name" value="2-enoyl-CoA Hydratase, Chain A, domain 1"/>
    <property type="match status" value="1"/>
</dbReference>
<dbReference type="PANTHER" id="PTHR42964">
    <property type="entry name" value="ENOYL-COA HYDRATASE"/>
    <property type="match status" value="1"/>
</dbReference>
<comment type="caution">
    <text evidence="2">The sequence shown here is derived from an EMBL/GenBank/DDBJ whole genome shotgun (WGS) entry which is preliminary data.</text>
</comment>
<accession>A0ABP8PE79</accession>
<sequence length="277" mass="28478">MGDDERGPFVRYEVSGGGFATLTLDSPHNRNAISTRLVAELRQGLRDAAADETVRAVVLTHTGGTFCAGADLSEASGATGNVSEASGATEHADPAALAAHRTSQMTELLRAFLELPKPIVGRVDGHVRAGGMGLVGACDLVAAGPASTFALTESRLGLAASIISLTVLPRLTSRAAGRYFLTGEKFGAAEAASIGLITVAADDVDASVSAWLADLSLASPQGLAESKSLTTARVLADFDRYGADLAAQSARLFGTPEAIEGMTAFLQRRPPAWAPGE</sequence>
<dbReference type="Gene3D" id="1.10.12.10">
    <property type="entry name" value="Lyase 2-enoyl-coa Hydratase, Chain A, domain 2"/>
    <property type="match status" value="1"/>
</dbReference>
<evidence type="ECO:0000256" key="1">
    <source>
        <dbReference type="ARBA" id="ARBA00005254"/>
    </source>
</evidence>
<dbReference type="RefSeq" id="WP_345349770.1">
    <property type="nucleotide sequence ID" value="NZ_BAABFB010000066.1"/>
</dbReference>
<dbReference type="Proteomes" id="UP001501183">
    <property type="component" value="Unassembled WGS sequence"/>
</dbReference>
<dbReference type="SUPFAM" id="SSF52096">
    <property type="entry name" value="ClpP/crotonase"/>
    <property type="match status" value="1"/>
</dbReference>
<dbReference type="CDD" id="cd06558">
    <property type="entry name" value="crotonase-like"/>
    <property type="match status" value="1"/>
</dbReference>
<keyword evidence="3" id="KW-1185">Reference proteome</keyword>
<protein>
    <submittedName>
        <fullName evidence="2">Enoyl-CoA hydratase family protein</fullName>
    </submittedName>
</protein>
<dbReference type="InterPro" id="IPR001753">
    <property type="entry name" value="Enoyl-CoA_hydra/iso"/>
</dbReference>
<dbReference type="EMBL" id="BAABFB010000066">
    <property type="protein sequence ID" value="GAA4486203.1"/>
    <property type="molecule type" value="Genomic_DNA"/>
</dbReference>
<organism evidence="2 3">
    <name type="scientific">Rhodococcus olei</name>
    <dbReference type="NCBI Taxonomy" id="2161675"/>
    <lineage>
        <taxon>Bacteria</taxon>
        <taxon>Bacillati</taxon>
        <taxon>Actinomycetota</taxon>
        <taxon>Actinomycetes</taxon>
        <taxon>Mycobacteriales</taxon>
        <taxon>Nocardiaceae</taxon>
        <taxon>Rhodococcus</taxon>
    </lineage>
</organism>
<comment type="similarity">
    <text evidence="1">Belongs to the enoyl-CoA hydratase/isomerase family.</text>
</comment>
<evidence type="ECO:0000313" key="3">
    <source>
        <dbReference type="Proteomes" id="UP001501183"/>
    </source>
</evidence>
<dbReference type="InterPro" id="IPR029045">
    <property type="entry name" value="ClpP/crotonase-like_dom_sf"/>
</dbReference>